<keyword evidence="2 10" id="KW-0210">Decarboxylase</keyword>
<gene>
    <name evidence="10" type="primary">speD</name>
    <name evidence="11" type="ORF">SAMN02745784_03058</name>
</gene>
<protein>
    <recommendedName>
        <fullName evidence="10">S-adenosylmethionine decarboxylase proenzyme</fullName>
        <shortName evidence="10">AdoMetDC</shortName>
        <shortName evidence="10">SAMDC</shortName>
        <ecNumber evidence="10">4.1.1.50</ecNumber>
    </recommendedName>
    <component>
        <recommendedName>
            <fullName evidence="10">S-adenosylmethionine decarboxylase beta chain</fullName>
        </recommendedName>
    </component>
    <component>
        <recommendedName>
            <fullName evidence="10">S-adenosylmethionine decarboxylase alpha chain</fullName>
        </recommendedName>
    </component>
</protein>
<dbReference type="GeneID" id="90995806"/>
<dbReference type="UniPathway" id="UPA00331">
    <property type="reaction ID" value="UER00451"/>
</dbReference>
<dbReference type="InterPro" id="IPR003826">
    <property type="entry name" value="AdoMetDC_fam_prok"/>
</dbReference>
<comment type="cofactor">
    <cofactor evidence="10">
        <name>pyruvate</name>
        <dbReference type="ChEBI" id="CHEBI:15361"/>
    </cofactor>
    <text evidence="10">Binds 1 pyruvoyl group covalently per subunit.</text>
</comment>
<dbReference type="HAMAP" id="MF_00465">
    <property type="entry name" value="AdoMetDC_2"/>
    <property type="match status" value="1"/>
</dbReference>
<dbReference type="GO" id="GO:0005829">
    <property type="term" value="C:cytosol"/>
    <property type="evidence" value="ECO:0007669"/>
    <property type="project" value="TreeGrafter"/>
</dbReference>
<comment type="subunit">
    <text evidence="10">Heterooctamer of four alpha and four beta chains arranged as a tetramer of alpha/beta heterodimers.</text>
</comment>
<dbReference type="Proteomes" id="UP000184114">
    <property type="component" value="Unassembled WGS sequence"/>
</dbReference>
<comment type="PTM">
    <text evidence="10">Is synthesized initially as an inactive proenzyme. Formation of the active enzyme involves a self-maturation process in which the active site pyruvoyl group is generated from an internal serine residue via an autocatalytic post-translational modification. Two non-identical subunits are generated from the proenzyme in this reaction, and the pyruvate is formed at the N-terminus of the alpha chain, which is derived from the carboxyl end of the proenzyme. The post-translation cleavage follows an unusual pathway, termed non-hydrolytic serinolysis, in which the side chain hydroxyl group of the serine supplies its oxygen atom to form the C-terminus of the beta chain, while the remainder of the serine residue undergoes an oxidative deamination to produce ammonia and the pyruvoyl group blocking the N-terminus of the alpha chain.</text>
</comment>
<evidence type="ECO:0000256" key="8">
    <source>
        <dbReference type="ARBA" id="ARBA00023270"/>
    </source>
</evidence>
<evidence type="ECO:0000256" key="7">
    <source>
        <dbReference type="ARBA" id="ARBA00023239"/>
    </source>
</evidence>
<comment type="catalytic activity">
    <reaction evidence="10">
        <text>S-adenosyl-L-methionine + H(+) = S-adenosyl 3-(methylsulfanyl)propylamine + CO2</text>
        <dbReference type="Rhea" id="RHEA:15981"/>
        <dbReference type="ChEBI" id="CHEBI:15378"/>
        <dbReference type="ChEBI" id="CHEBI:16526"/>
        <dbReference type="ChEBI" id="CHEBI:57443"/>
        <dbReference type="ChEBI" id="CHEBI:59789"/>
        <dbReference type="EC" id="4.1.1.50"/>
    </reaction>
</comment>
<keyword evidence="1 10" id="KW-0949">S-adenosyl-L-methionine</keyword>
<feature type="active site" description="Proton acceptor; for processing activity" evidence="10">
    <location>
        <position position="120"/>
    </location>
</feature>
<keyword evidence="5 10" id="KW-0620">Polyamine biosynthesis</keyword>
<feature type="active site" description="Schiff-base intermediate with substrate; via pyruvic acid" evidence="10">
    <location>
        <position position="115"/>
    </location>
</feature>
<dbReference type="STRING" id="1123404.SAMN02745784_03058"/>
<dbReference type="NCBIfam" id="TIGR03331">
    <property type="entry name" value="SAM_DCase_Eco"/>
    <property type="match status" value="1"/>
</dbReference>
<feature type="modified residue" description="Pyruvic acid (Ser); by autocatalysis" evidence="10">
    <location>
        <position position="115"/>
    </location>
</feature>
<dbReference type="SUPFAM" id="SSF56276">
    <property type="entry name" value="S-adenosylmethionine decarboxylase"/>
    <property type="match status" value="1"/>
</dbReference>
<evidence type="ECO:0000256" key="3">
    <source>
        <dbReference type="ARBA" id="ARBA00022813"/>
    </source>
</evidence>
<evidence type="ECO:0000256" key="1">
    <source>
        <dbReference type="ARBA" id="ARBA00022691"/>
    </source>
</evidence>
<proteinExistence type="inferred from homology"/>
<feature type="active site" description="Proton donor; for catalytic activity" evidence="10">
    <location>
        <position position="143"/>
    </location>
</feature>
<dbReference type="EC" id="4.1.1.50" evidence="10"/>
<comment type="similarity">
    <text evidence="10">Belongs to the prokaryotic AdoMetDC family. Type 2 subfamily.</text>
</comment>
<dbReference type="AlphaFoldDB" id="A0A1M4ZJ28"/>
<evidence type="ECO:0000256" key="9">
    <source>
        <dbReference type="ARBA" id="ARBA00023317"/>
    </source>
</evidence>
<dbReference type="PANTHER" id="PTHR33866">
    <property type="entry name" value="S-ADENOSYLMETHIONINE DECARBOXYLASE PROENZYME"/>
    <property type="match status" value="1"/>
</dbReference>
<evidence type="ECO:0000256" key="10">
    <source>
        <dbReference type="HAMAP-Rule" id="MF_00465"/>
    </source>
</evidence>
<dbReference type="GO" id="GO:0008295">
    <property type="term" value="P:spermidine biosynthetic process"/>
    <property type="evidence" value="ECO:0007669"/>
    <property type="project" value="UniProtKB-UniRule"/>
</dbReference>
<evidence type="ECO:0000256" key="6">
    <source>
        <dbReference type="ARBA" id="ARBA00023145"/>
    </source>
</evidence>
<comment type="pathway">
    <text evidence="10">Amine and polyamine biosynthesis; S-adenosylmethioninamine biosynthesis; S-adenosylmethioninamine from S-adenosyl-L-methionine: step 1/1.</text>
</comment>
<feature type="chain" id="PRO_5023461087" description="S-adenosylmethionine decarboxylase alpha chain" evidence="10">
    <location>
        <begin position="115"/>
        <end position="264"/>
    </location>
</feature>
<evidence type="ECO:0000256" key="2">
    <source>
        <dbReference type="ARBA" id="ARBA00022793"/>
    </source>
</evidence>
<dbReference type="InterPro" id="IPR009165">
    <property type="entry name" value="S-AdoMet_deCO2ase_bac"/>
</dbReference>
<dbReference type="RefSeq" id="WP_072977899.1">
    <property type="nucleotide sequence ID" value="NZ_FQTY01000025.1"/>
</dbReference>
<evidence type="ECO:0000256" key="5">
    <source>
        <dbReference type="ARBA" id="ARBA00023115"/>
    </source>
</evidence>
<sequence>MEKLKLYGFNNLTKTLSFNIYDVCYAVTPEDKQKYIEYIDEQYNSTRLTEILVEITKIIGANVLNIAKQDYEPQGASVNLLITEEAIPIVSVDPSCNLGTLIPTPRHVVGHLDKSHITVHTYPESHPDKGIMTFRVDVDVSTCGEISPLNALNYLIENFDSDIIICDYRIRGFTRDINGNKHFKDHRINSIQDFISSKNLNLYNSIDVNVYQENVFHTKMILKELNLDNYLFEMKAEDLNENEKNDILNKLNQEMHEIYYGRNF</sequence>
<dbReference type="EMBL" id="FQTY01000025">
    <property type="protein sequence ID" value="SHF17556.1"/>
    <property type="molecule type" value="Genomic_DNA"/>
</dbReference>
<keyword evidence="9 10" id="KW-0670">Pyruvate</keyword>
<keyword evidence="12" id="KW-1185">Reference proteome</keyword>
<dbReference type="GO" id="GO:0004014">
    <property type="term" value="F:adenosylmethionine decarboxylase activity"/>
    <property type="evidence" value="ECO:0007669"/>
    <property type="project" value="UniProtKB-UniRule"/>
</dbReference>
<dbReference type="InterPro" id="IPR016067">
    <property type="entry name" value="S-AdoMet_deCO2ase_core"/>
</dbReference>
<accession>A0A1M4ZJ28</accession>
<feature type="chain" id="PRO_5023461088" description="S-adenosylmethionine decarboxylase beta chain" evidence="10">
    <location>
        <begin position="1"/>
        <end position="114"/>
    </location>
</feature>
<dbReference type="Pfam" id="PF02675">
    <property type="entry name" value="AdoMet_dc"/>
    <property type="match status" value="1"/>
</dbReference>
<reference evidence="12" key="1">
    <citation type="submission" date="2016-11" db="EMBL/GenBank/DDBJ databases">
        <authorList>
            <person name="Varghese N."/>
            <person name="Submissions S."/>
        </authorList>
    </citation>
    <scope>NUCLEOTIDE SEQUENCE [LARGE SCALE GENOMIC DNA]</scope>
    <source>
        <strain evidence="12">DSM 18095</strain>
    </source>
</reference>
<keyword evidence="3 10" id="KW-0068">Autocatalytic cleavage</keyword>
<dbReference type="PANTHER" id="PTHR33866:SF1">
    <property type="entry name" value="S-ADENOSYLMETHIONINE DECARBOXYLASE PROENZYME"/>
    <property type="match status" value="1"/>
</dbReference>
<feature type="site" description="Cleavage (non-hydrolytic); by autolysis" evidence="10">
    <location>
        <begin position="114"/>
        <end position="115"/>
    </location>
</feature>
<keyword evidence="4 10" id="KW-0745">Spermidine biosynthesis</keyword>
<evidence type="ECO:0000256" key="4">
    <source>
        <dbReference type="ARBA" id="ARBA00023066"/>
    </source>
</evidence>
<keyword evidence="8 10" id="KW-0704">Schiff base</keyword>
<evidence type="ECO:0000313" key="11">
    <source>
        <dbReference type="EMBL" id="SHF17556.1"/>
    </source>
</evidence>
<keyword evidence="6 10" id="KW-0865">Zymogen</keyword>
<organism evidence="11 12">
    <name type="scientific">Tissierella praeacuta DSM 18095</name>
    <dbReference type="NCBI Taxonomy" id="1123404"/>
    <lineage>
        <taxon>Bacteria</taxon>
        <taxon>Bacillati</taxon>
        <taxon>Bacillota</taxon>
        <taxon>Tissierellia</taxon>
        <taxon>Tissierellales</taxon>
        <taxon>Tissierellaceae</taxon>
        <taxon>Tissierella</taxon>
    </lineage>
</organism>
<keyword evidence="7 10" id="KW-0456">Lyase</keyword>
<comment type="function">
    <text evidence="10">Catalyzes the decarboxylation of S-adenosylmethionine to S-adenosylmethioninamine (dcAdoMet), the propylamine donor required for the synthesis of the polyamines spermine and spermidine from the diamine putrescine.</text>
</comment>
<dbReference type="Gene3D" id="3.60.90.10">
    <property type="entry name" value="S-adenosylmethionine decarboxylase"/>
    <property type="match status" value="1"/>
</dbReference>
<evidence type="ECO:0000313" key="12">
    <source>
        <dbReference type="Proteomes" id="UP000184114"/>
    </source>
</evidence>
<dbReference type="PIRSF" id="PIRSF001356">
    <property type="entry name" value="SAM_decarboxylas"/>
    <property type="match status" value="1"/>
</dbReference>
<name>A0A1M4ZJ28_9FIRM</name>